<evidence type="ECO:0000313" key="2">
    <source>
        <dbReference type="Proteomes" id="UP000075583"/>
    </source>
</evidence>
<name>A0A150XN67_ROSEK</name>
<accession>A0A150XN67</accession>
<dbReference type="STRING" id="279360.MB14_16400"/>
<keyword evidence="2" id="KW-1185">Reference proteome</keyword>
<sequence length="208" mass="24152">MAEKIIISATDLVDFSQRRGVTKVTKVKNVFEREPYSPEKDFYFRLRRKLISNLKGAKGAEDLLTFIENESDARKKPHFLAIVKGYIKFLKKKNVSWLVPNHADWNYKNELIIKVNPELGLLIGEEKYLVKLHFKDSKINSSEAQYILRLMEMSLCNGLYKGYKCALLDLRKGSFHAVNTKSIMLDELLEAEAESFLKIWKGFERRSA</sequence>
<reference evidence="1" key="1">
    <citation type="submission" date="2016-01" db="EMBL/GenBank/DDBJ databases">
        <title>Genome sequencing of Roseivirga ehrenbergii KMM 6017.</title>
        <authorList>
            <person name="Selvaratnam C."/>
            <person name="Thevarajoo S."/>
            <person name="Goh K.M."/>
            <person name="Ee R."/>
            <person name="Chan K.-G."/>
            <person name="Chong C.S."/>
        </authorList>
    </citation>
    <scope>NUCLEOTIDE SEQUENCE [LARGE SCALE GENOMIC DNA]</scope>
    <source>
        <strain evidence="1">KMM 6017</strain>
    </source>
</reference>
<dbReference type="AlphaFoldDB" id="A0A150XN67"/>
<dbReference type="RefSeq" id="WP_062590545.1">
    <property type="nucleotide sequence ID" value="NZ_LQZQ01000005.1"/>
</dbReference>
<organism evidence="1 2">
    <name type="scientific">Roseivirga ehrenbergii (strain DSM 102268 / JCM 13514 / KCTC 12282 / NCIMB 14502 / KMM 6017)</name>
    <dbReference type="NCBI Taxonomy" id="279360"/>
    <lineage>
        <taxon>Bacteria</taxon>
        <taxon>Pseudomonadati</taxon>
        <taxon>Bacteroidota</taxon>
        <taxon>Cytophagia</taxon>
        <taxon>Cytophagales</taxon>
        <taxon>Roseivirgaceae</taxon>
        <taxon>Roseivirga</taxon>
    </lineage>
</organism>
<comment type="caution">
    <text evidence="1">The sequence shown here is derived from an EMBL/GenBank/DDBJ whole genome shotgun (WGS) entry which is preliminary data.</text>
</comment>
<proteinExistence type="predicted"/>
<protein>
    <submittedName>
        <fullName evidence="1">Uncharacterized protein</fullName>
    </submittedName>
</protein>
<dbReference type="OrthoDB" id="1423687at2"/>
<dbReference type="Proteomes" id="UP000075583">
    <property type="component" value="Unassembled WGS sequence"/>
</dbReference>
<dbReference type="EMBL" id="LQZQ01000005">
    <property type="protein sequence ID" value="KYG80121.1"/>
    <property type="molecule type" value="Genomic_DNA"/>
</dbReference>
<evidence type="ECO:0000313" key="1">
    <source>
        <dbReference type="EMBL" id="KYG80121.1"/>
    </source>
</evidence>
<gene>
    <name evidence="1" type="ORF">MB14_16400</name>
</gene>